<feature type="repeat" description="NHL" evidence="4">
    <location>
        <begin position="166"/>
        <end position="203"/>
    </location>
</feature>
<dbReference type="SUPFAM" id="SSF63825">
    <property type="entry name" value="YWTD domain"/>
    <property type="match status" value="1"/>
</dbReference>
<name>A0A815V8Z3_ADIRI</name>
<dbReference type="GO" id="GO:0005576">
    <property type="term" value="C:extracellular region"/>
    <property type="evidence" value="ECO:0007669"/>
    <property type="project" value="TreeGrafter"/>
</dbReference>
<evidence type="ECO:0000313" key="6">
    <source>
        <dbReference type="Proteomes" id="UP000663852"/>
    </source>
</evidence>
<keyword evidence="1" id="KW-0732">Signal</keyword>
<dbReference type="OrthoDB" id="10044505at2759"/>
<dbReference type="EMBL" id="CAJNOJ010000853">
    <property type="protein sequence ID" value="CAF1528936.1"/>
    <property type="molecule type" value="Genomic_DNA"/>
</dbReference>
<feature type="repeat" description="NHL" evidence="4">
    <location>
        <begin position="212"/>
        <end position="253"/>
    </location>
</feature>
<evidence type="ECO:0000256" key="1">
    <source>
        <dbReference type="ARBA" id="ARBA00022729"/>
    </source>
</evidence>
<dbReference type="PANTHER" id="PTHR10680">
    <property type="entry name" value="PEPTIDYL-GLYCINE ALPHA-AMIDATING MONOOXYGENASE"/>
    <property type="match status" value="1"/>
</dbReference>
<evidence type="ECO:0008006" key="7">
    <source>
        <dbReference type="Google" id="ProtNLM"/>
    </source>
</evidence>
<dbReference type="Gene3D" id="2.40.10.500">
    <property type="match status" value="1"/>
</dbReference>
<reference evidence="5" key="1">
    <citation type="submission" date="2021-02" db="EMBL/GenBank/DDBJ databases">
        <authorList>
            <person name="Nowell W R."/>
        </authorList>
    </citation>
    <scope>NUCLEOTIDE SEQUENCE</scope>
</reference>
<keyword evidence="3" id="KW-0325">Glycoprotein</keyword>
<dbReference type="Pfam" id="PF01436">
    <property type="entry name" value="NHL"/>
    <property type="match status" value="1"/>
</dbReference>
<proteinExistence type="predicted"/>
<dbReference type="Gene3D" id="2.120.10.30">
    <property type="entry name" value="TolB, C-terminal domain"/>
    <property type="match status" value="2"/>
</dbReference>
<dbReference type="InterPro" id="IPR011042">
    <property type="entry name" value="6-blade_b-propeller_TolB-like"/>
</dbReference>
<keyword evidence="2" id="KW-0677">Repeat</keyword>
<evidence type="ECO:0000313" key="5">
    <source>
        <dbReference type="EMBL" id="CAF1528936.1"/>
    </source>
</evidence>
<dbReference type="Proteomes" id="UP000663852">
    <property type="component" value="Unassembled WGS sequence"/>
</dbReference>
<protein>
    <recommendedName>
        <fullName evidence="7">6-bladed beta-propeller</fullName>
    </recommendedName>
</protein>
<sequence>MGNHRIMKWKPNTNEGEIVAGEYEHGNKIGQLNLPTDVVIDEENNSLIITDKHNRRVVRWFNGTQQEILIENISCPSIAIDKYGYIYASDLEKGEVRRWKIGENEKETIVAGGNGPGNQLNQLDAPYFIFVDDEQSIYVSDHANHFVMKWLKDAKEGIIIAGGNGKGAKLNQLNRPEGLFVDDFGQIYVVDRENHRIMRWNQERKEGEIVVGENGQGLGPNQLSNPMDLSFDIEGNLYVSEWDNHRIQKFDLIFE</sequence>
<dbReference type="PANTHER" id="PTHR10680:SF28">
    <property type="entry name" value="SMP-30_GLUCONOLACTONASE_LRE-LIKE REGION DOMAIN-CONTAINING PROTEIN"/>
    <property type="match status" value="1"/>
</dbReference>
<dbReference type="CDD" id="cd05819">
    <property type="entry name" value="NHL"/>
    <property type="match status" value="1"/>
</dbReference>
<gene>
    <name evidence="5" type="ORF">EDS130_LOCUS44411</name>
</gene>
<comment type="caution">
    <text evidence="5">The sequence shown here is derived from an EMBL/GenBank/DDBJ whole genome shotgun (WGS) entry which is preliminary data.</text>
</comment>
<dbReference type="AlphaFoldDB" id="A0A815V8Z3"/>
<evidence type="ECO:0000256" key="3">
    <source>
        <dbReference type="ARBA" id="ARBA00023180"/>
    </source>
</evidence>
<evidence type="ECO:0000256" key="4">
    <source>
        <dbReference type="PROSITE-ProRule" id="PRU00504"/>
    </source>
</evidence>
<dbReference type="InterPro" id="IPR001258">
    <property type="entry name" value="NHL_repeat"/>
</dbReference>
<evidence type="ECO:0000256" key="2">
    <source>
        <dbReference type="ARBA" id="ARBA00022737"/>
    </source>
</evidence>
<accession>A0A815V8Z3</accession>
<dbReference type="PROSITE" id="PS51125">
    <property type="entry name" value="NHL"/>
    <property type="match status" value="2"/>
</dbReference>
<organism evidence="5 6">
    <name type="scientific">Adineta ricciae</name>
    <name type="common">Rotifer</name>
    <dbReference type="NCBI Taxonomy" id="249248"/>
    <lineage>
        <taxon>Eukaryota</taxon>
        <taxon>Metazoa</taxon>
        <taxon>Spiralia</taxon>
        <taxon>Gnathifera</taxon>
        <taxon>Rotifera</taxon>
        <taxon>Eurotatoria</taxon>
        <taxon>Bdelloidea</taxon>
        <taxon>Adinetida</taxon>
        <taxon>Adinetidae</taxon>
        <taxon>Adineta</taxon>
    </lineage>
</organism>